<name>A0A7R8ZQR3_9CRUS</name>
<sequence>MEVLAIEMIEVIEEAIKYIDYLHESLIHRGLSLPSTCQAFSRRYKDASKELSETGRGSIIQSANIMRC</sequence>
<gene>
    <name evidence="1" type="ORF">CTOB1V02_LOCUS6570</name>
</gene>
<dbReference type="EMBL" id="OB661655">
    <property type="protein sequence ID" value="CAD7228692.1"/>
    <property type="molecule type" value="Genomic_DNA"/>
</dbReference>
<accession>A0A7R8ZQR3</accession>
<protein>
    <submittedName>
        <fullName evidence="1">Uncharacterized protein</fullName>
    </submittedName>
</protein>
<proteinExistence type="predicted"/>
<dbReference type="AlphaFoldDB" id="A0A7R8ZQR3"/>
<evidence type="ECO:0000313" key="1">
    <source>
        <dbReference type="EMBL" id="CAD7228692.1"/>
    </source>
</evidence>
<organism evidence="1">
    <name type="scientific">Cyprideis torosa</name>
    <dbReference type="NCBI Taxonomy" id="163714"/>
    <lineage>
        <taxon>Eukaryota</taxon>
        <taxon>Metazoa</taxon>
        <taxon>Ecdysozoa</taxon>
        <taxon>Arthropoda</taxon>
        <taxon>Crustacea</taxon>
        <taxon>Oligostraca</taxon>
        <taxon>Ostracoda</taxon>
        <taxon>Podocopa</taxon>
        <taxon>Podocopida</taxon>
        <taxon>Cytherocopina</taxon>
        <taxon>Cytheroidea</taxon>
        <taxon>Cytherideidae</taxon>
        <taxon>Cyprideis</taxon>
    </lineage>
</organism>
<reference evidence="1" key="1">
    <citation type="submission" date="2020-11" db="EMBL/GenBank/DDBJ databases">
        <authorList>
            <person name="Tran Van P."/>
        </authorList>
    </citation>
    <scope>NUCLEOTIDE SEQUENCE</scope>
</reference>